<keyword evidence="2" id="KW-1185">Reference proteome</keyword>
<evidence type="ECO:0000313" key="1">
    <source>
        <dbReference type="EMBL" id="NGZ89952.1"/>
    </source>
</evidence>
<dbReference type="EMBL" id="JAANAS010000048">
    <property type="protein sequence ID" value="NGZ89952.1"/>
    <property type="molecule type" value="Genomic_DNA"/>
</dbReference>
<name>A0A967ACX4_9FLAO</name>
<dbReference type="RefSeq" id="WP_166400209.1">
    <property type="nucleotide sequence ID" value="NZ_JAANAS010000048.1"/>
</dbReference>
<dbReference type="Proteomes" id="UP000643701">
    <property type="component" value="Unassembled WGS sequence"/>
</dbReference>
<comment type="caution">
    <text evidence="1">The sequence shown here is derived from an EMBL/GenBank/DDBJ whole genome shotgun (WGS) entry which is preliminary data.</text>
</comment>
<evidence type="ECO:0000313" key="2">
    <source>
        <dbReference type="Proteomes" id="UP000643701"/>
    </source>
</evidence>
<reference evidence="1" key="1">
    <citation type="submission" date="2020-03" db="EMBL/GenBank/DDBJ databases">
        <title>Psychroflexus Maritimus sp. nov., isolate from marine sediment.</title>
        <authorList>
            <person name="Zhong Y.-L."/>
        </authorList>
    </citation>
    <scope>NUCLEOTIDE SEQUENCE</scope>
    <source>
        <strain evidence="1">C1</strain>
    </source>
</reference>
<accession>A0A967ACX4</accession>
<sequence length="147" mass="16299">MRIQINQPKLFFANASQAQTTTYGAPKQKRPIAQKKALIGKRAVYLVGSSSLNFGQQSLSDGSKQTSLNLNASGFYALNKYIAVGGFAALDFTRRSVVDNANFWQFDFGPQIGFFLPNKSPIKPYNLSSIIITKSKSIRIFSYKAIF</sequence>
<proteinExistence type="predicted"/>
<organism evidence="1 2">
    <name type="scientific">Psychroflexus maritimus</name>
    <dbReference type="NCBI Taxonomy" id="2714865"/>
    <lineage>
        <taxon>Bacteria</taxon>
        <taxon>Pseudomonadati</taxon>
        <taxon>Bacteroidota</taxon>
        <taxon>Flavobacteriia</taxon>
        <taxon>Flavobacteriales</taxon>
        <taxon>Flavobacteriaceae</taxon>
        <taxon>Psychroflexus</taxon>
    </lineage>
</organism>
<protein>
    <submittedName>
        <fullName evidence="1">Uncharacterized protein</fullName>
    </submittedName>
</protein>
<dbReference type="AlphaFoldDB" id="A0A967ACX4"/>
<gene>
    <name evidence="1" type="ORF">G7034_06765</name>
</gene>